<feature type="domain" description="Formyl transferase C-terminal" evidence="10">
    <location>
        <begin position="204"/>
        <end position="300"/>
    </location>
</feature>
<dbReference type="HAMAP" id="MF_00182">
    <property type="entry name" value="Formyl_trans"/>
    <property type="match status" value="1"/>
</dbReference>
<dbReference type="Gene3D" id="3.40.50.170">
    <property type="entry name" value="Formyl transferase, N-terminal domain"/>
    <property type="match status" value="1"/>
</dbReference>
<reference evidence="11 12" key="1">
    <citation type="submission" date="2019-02" db="EMBL/GenBank/DDBJ databases">
        <title>Genomic Encyclopedia of Type Strains, Phase IV (KMG-IV): sequencing the most valuable type-strain genomes for metagenomic binning, comparative biology and taxonomic classification.</title>
        <authorList>
            <person name="Goeker M."/>
        </authorList>
    </citation>
    <scope>NUCLEOTIDE SEQUENCE [LARGE SCALE GENOMIC DNA]</scope>
    <source>
        <strain evidence="11 12">DSM 29486</strain>
    </source>
</reference>
<dbReference type="RefSeq" id="WP_130432281.1">
    <property type="nucleotide sequence ID" value="NZ_SGXF01000001.1"/>
</dbReference>
<dbReference type="EMBL" id="SGXF01000001">
    <property type="protein sequence ID" value="RZT02154.1"/>
    <property type="molecule type" value="Genomic_DNA"/>
</dbReference>
<comment type="function">
    <text evidence="1 8">Attaches a formyl group to the free amino group of methionyl-tRNA(fMet). The formyl group appears to play a dual role in the initiator identity of N-formylmethionyl-tRNA by promoting its recognition by IF2 and preventing the misappropriation of this tRNA by the elongation apparatus.</text>
</comment>
<dbReference type="AlphaFoldDB" id="A0A4Q7PMS7"/>
<accession>A0A4Q7PMS7</accession>
<dbReference type="InterPro" id="IPR011034">
    <property type="entry name" value="Formyl_transferase-like_C_sf"/>
</dbReference>
<evidence type="ECO:0000256" key="2">
    <source>
        <dbReference type="ARBA" id="ARBA00010699"/>
    </source>
</evidence>
<name>A0A4Q7PMS7_9FIRM</name>
<dbReference type="PROSITE" id="PS00373">
    <property type="entry name" value="GART"/>
    <property type="match status" value="1"/>
</dbReference>
<dbReference type="SUPFAM" id="SSF53328">
    <property type="entry name" value="Formyltransferase"/>
    <property type="match status" value="1"/>
</dbReference>
<dbReference type="Proteomes" id="UP000292927">
    <property type="component" value="Unassembled WGS sequence"/>
</dbReference>
<evidence type="ECO:0000256" key="5">
    <source>
        <dbReference type="ARBA" id="ARBA00022679"/>
    </source>
</evidence>
<keyword evidence="5 8" id="KW-0808">Transferase</keyword>
<organism evidence="11 12">
    <name type="scientific">Cuneatibacter caecimuris</name>
    <dbReference type="NCBI Taxonomy" id="1796618"/>
    <lineage>
        <taxon>Bacteria</taxon>
        <taxon>Bacillati</taxon>
        <taxon>Bacillota</taxon>
        <taxon>Clostridia</taxon>
        <taxon>Lachnospirales</taxon>
        <taxon>Lachnospiraceae</taxon>
        <taxon>Cuneatibacter</taxon>
    </lineage>
</organism>
<evidence type="ECO:0000256" key="8">
    <source>
        <dbReference type="HAMAP-Rule" id="MF_00182"/>
    </source>
</evidence>
<dbReference type="PANTHER" id="PTHR11138:SF5">
    <property type="entry name" value="METHIONYL-TRNA FORMYLTRANSFERASE, MITOCHONDRIAL"/>
    <property type="match status" value="1"/>
</dbReference>
<dbReference type="InterPro" id="IPR037022">
    <property type="entry name" value="Formyl_trans_C_sf"/>
</dbReference>
<gene>
    <name evidence="8" type="primary">fmt</name>
    <name evidence="11" type="ORF">EV209_0262</name>
</gene>
<feature type="domain" description="Formyl transferase N-terminal" evidence="9">
    <location>
        <begin position="1"/>
        <end position="180"/>
    </location>
</feature>
<evidence type="ECO:0000313" key="11">
    <source>
        <dbReference type="EMBL" id="RZT02154.1"/>
    </source>
</evidence>
<dbReference type="InterPro" id="IPR002376">
    <property type="entry name" value="Formyl_transf_N"/>
</dbReference>
<keyword evidence="6 8" id="KW-0648">Protein biosynthesis</keyword>
<evidence type="ECO:0000313" key="12">
    <source>
        <dbReference type="Proteomes" id="UP000292927"/>
    </source>
</evidence>
<dbReference type="InterPro" id="IPR041711">
    <property type="entry name" value="Met-tRNA-FMT_N"/>
</dbReference>
<comment type="similarity">
    <text evidence="2 8">Belongs to the Fmt family.</text>
</comment>
<dbReference type="OrthoDB" id="9802815at2"/>
<evidence type="ECO:0000256" key="4">
    <source>
        <dbReference type="ARBA" id="ARBA00016014"/>
    </source>
</evidence>
<dbReference type="CDD" id="cd08646">
    <property type="entry name" value="FMT_core_Met-tRNA-FMT_N"/>
    <property type="match status" value="1"/>
</dbReference>
<dbReference type="CDD" id="cd08704">
    <property type="entry name" value="Met_tRNA_FMT_C"/>
    <property type="match status" value="1"/>
</dbReference>
<comment type="caution">
    <text evidence="11">The sequence shown here is derived from an EMBL/GenBank/DDBJ whole genome shotgun (WGS) entry which is preliminary data.</text>
</comment>
<dbReference type="InterPro" id="IPR044135">
    <property type="entry name" value="Met-tRNA-FMT_C"/>
</dbReference>
<dbReference type="InterPro" id="IPR001555">
    <property type="entry name" value="GART_AS"/>
</dbReference>
<evidence type="ECO:0000256" key="1">
    <source>
        <dbReference type="ARBA" id="ARBA00002606"/>
    </source>
</evidence>
<evidence type="ECO:0000259" key="9">
    <source>
        <dbReference type="Pfam" id="PF00551"/>
    </source>
</evidence>
<keyword evidence="12" id="KW-1185">Reference proteome</keyword>
<dbReference type="GO" id="GO:0005829">
    <property type="term" value="C:cytosol"/>
    <property type="evidence" value="ECO:0007669"/>
    <property type="project" value="TreeGrafter"/>
</dbReference>
<dbReference type="Pfam" id="PF02911">
    <property type="entry name" value="Formyl_trans_C"/>
    <property type="match status" value="1"/>
</dbReference>
<dbReference type="InterPro" id="IPR005794">
    <property type="entry name" value="Fmt"/>
</dbReference>
<comment type="catalytic activity">
    <reaction evidence="7 8">
        <text>L-methionyl-tRNA(fMet) + (6R)-10-formyltetrahydrofolate = N-formyl-L-methionyl-tRNA(fMet) + (6S)-5,6,7,8-tetrahydrofolate + H(+)</text>
        <dbReference type="Rhea" id="RHEA:24380"/>
        <dbReference type="Rhea" id="RHEA-COMP:9952"/>
        <dbReference type="Rhea" id="RHEA-COMP:9953"/>
        <dbReference type="ChEBI" id="CHEBI:15378"/>
        <dbReference type="ChEBI" id="CHEBI:57453"/>
        <dbReference type="ChEBI" id="CHEBI:78530"/>
        <dbReference type="ChEBI" id="CHEBI:78844"/>
        <dbReference type="ChEBI" id="CHEBI:195366"/>
        <dbReference type="EC" id="2.1.2.9"/>
    </reaction>
</comment>
<dbReference type="PANTHER" id="PTHR11138">
    <property type="entry name" value="METHIONYL-TRNA FORMYLTRANSFERASE"/>
    <property type="match status" value="1"/>
</dbReference>
<feature type="binding site" evidence="8">
    <location>
        <begin position="109"/>
        <end position="112"/>
    </location>
    <ligand>
        <name>(6S)-5,6,7,8-tetrahydrofolate</name>
        <dbReference type="ChEBI" id="CHEBI:57453"/>
    </ligand>
</feature>
<protein>
    <recommendedName>
        <fullName evidence="4 8">Methionyl-tRNA formyltransferase</fullName>
        <ecNumber evidence="3 8">2.1.2.9</ecNumber>
    </recommendedName>
</protein>
<dbReference type="Gene3D" id="3.10.25.10">
    <property type="entry name" value="Formyl transferase, C-terminal domain"/>
    <property type="match status" value="1"/>
</dbReference>
<dbReference type="GO" id="GO:0004479">
    <property type="term" value="F:methionyl-tRNA formyltransferase activity"/>
    <property type="evidence" value="ECO:0007669"/>
    <property type="project" value="UniProtKB-UniRule"/>
</dbReference>
<evidence type="ECO:0000256" key="7">
    <source>
        <dbReference type="ARBA" id="ARBA00048558"/>
    </source>
</evidence>
<dbReference type="InterPro" id="IPR005793">
    <property type="entry name" value="Formyl_trans_C"/>
</dbReference>
<dbReference type="EC" id="2.1.2.9" evidence="3 8"/>
<dbReference type="Pfam" id="PF00551">
    <property type="entry name" value="Formyl_trans_N"/>
    <property type="match status" value="1"/>
</dbReference>
<evidence type="ECO:0000259" key="10">
    <source>
        <dbReference type="Pfam" id="PF02911"/>
    </source>
</evidence>
<proteinExistence type="inferred from homology"/>
<evidence type="ECO:0000256" key="3">
    <source>
        <dbReference type="ARBA" id="ARBA00012261"/>
    </source>
</evidence>
<dbReference type="SUPFAM" id="SSF50486">
    <property type="entry name" value="FMT C-terminal domain-like"/>
    <property type="match status" value="1"/>
</dbReference>
<sequence length="309" mass="33531">MRIVFMGTPDFSVPALETLIASEHQVVGVVTQPDKPRGRGNNVQMTPVKKAAVMAKIPVFQPVRLRDPGALDQIAAWKPDAIVVVAFGQILRKEVLELPKYGCFNIHASLLPKFRGAAPIQQVILEGEKKTGVTIQQMDEGIDTGDILAQAEIVIDPCETGGSLHDKLAVLGGPLLLQVLRKAEQGILRHVAQNEAESSYYGMLHKKMGLIDWKKSAAEIERMVRGLNPWPSAFTFRGGKSLKIWKAAVVPGEEGKSCGTVLQAGKESFTVQTGEGALEVLQVQMEGKRRMSAGEFLRGFPMSAGEQLG</sequence>
<evidence type="ECO:0000256" key="6">
    <source>
        <dbReference type="ARBA" id="ARBA00022917"/>
    </source>
</evidence>
<dbReference type="InterPro" id="IPR036477">
    <property type="entry name" value="Formyl_transf_N_sf"/>
</dbReference>
<dbReference type="NCBIfam" id="TIGR00460">
    <property type="entry name" value="fmt"/>
    <property type="match status" value="1"/>
</dbReference>